<accession>A0ABP7QQF3</accession>
<evidence type="ECO:0008006" key="9">
    <source>
        <dbReference type="Google" id="ProtNLM"/>
    </source>
</evidence>
<dbReference type="Pfam" id="PF26343">
    <property type="entry name" value="VapC50_C"/>
    <property type="match status" value="1"/>
</dbReference>
<feature type="domain" description="VapC50 C-terminal" evidence="6">
    <location>
        <begin position="99"/>
        <end position="152"/>
    </location>
</feature>
<reference evidence="8" key="1">
    <citation type="journal article" date="2019" name="Int. J. Syst. Evol. Microbiol.">
        <title>The Global Catalogue of Microorganisms (GCM) 10K type strain sequencing project: providing services to taxonomists for standard genome sequencing and annotation.</title>
        <authorList>
            <consortium name="The Broad Institute Genomics Platform"/>
            <consortium name="The Broad Institute Genome Sequencing Center for Infectious Disease"/>
            <person name="Wu L."/>
            <person name="Ma J."/>
        </authorList>
    </citation>
    <scope>NUCLEOTIDE SEQUENCE [LARGE SCALE GENOMIC DNA]</scope>
    <source>
        <strain evidence="8">JCM 17342</strain>
    </source>
</reference>
<evidence type="ECO:0000313" key="7">
    <source>
        <dbReference type="EMBL" id="GAA3986065.1"/>
    </source>
</evidence>
<gene>
    <name evidence="7" type="ORF">GCM10022247_00590</name>
</gene>
<sequence length="154" mass="17215">MQAKWTERILDEMCAALAKRRGIEEETQRRLRGLMNQAIPDCLVHGYEPLTGSLDLPDPDDRHVLAAAIKASAQVIVTANVRDFPADYLAEWDIEAKTPDDFVLDLIGINDRVVYACVQQIVDERVNPPETFDEVLGQLERCGLIESAALLRLG</sequence>
<dbReference type="Proteomes" id="UP001501747">
    <property type="component" value="Unassembled WGS sequence"/>
</dbReference>
<evidence type="ECO:0000256" key="3">
    <source>
        <dbReference type="ARBA" id="ARBA00022801"/>
    </source>
</evidence>
<evidence type="ECO:0000313" key="8">
    <source>
        <dbReference type="Proteomes" id="UP001501747"/>
    </source>
</evidence>
<evidence type="ECO:0000256" key="1">
    <source>
        <dbReference type="ARBA" id="ARBA00022722"/>
    </source>
</evidence>
<keyword evidence="1" id="KW-0540">Nuclease</keyword>
<evidence type="ECO:0000256" key="2">
    <source>
        <dbReference type="ARBA" id="ARBA00022723"/>
    </source>
</evidence>
<evidence type="ECO:0000259" key="5">
    <source>
        <dbReference type="Pfam" id="PF13470"/>
    </source>
</evidence>
<organism evidence="7 8">
    <name type="scientific">Allokutzneria multivorans</name>
    <dbReference type="NCBI Taxonomy" id="1142134"/>
    <lineage>
        <taxon>Bacteria</taxon>
        <taxon>Bacillati</taxon>
        <taxon>Actinomycetota</taxon>
        <taxon>Actinomycetes</taxon>
        <taxon>Pseudonocardiales</taxon>
        <taxon>Pseudonocardiaceae</taxon>
        <taxon>Allokutzneria</taxon>
    </lineage>
</organism>
<protein>
    <recommendedName>
        <fullName evidence="9">PIN domain-containing protein</fullName>
    </recommendedName>
</protein>
<dbReference type="InterPro" id="IPR002716">
    <property type="entry name" value="PIN_dom"/>
</dbReference>
<dbReference type="Pfam" id="PF13470">
    <property type="entry name" value="PIN_3"/>
    <property type="match status" value="1"/>
</dbReference>
<evidence type="ECO:0000259" key="6">
    <source>
        <dbReference type="Pfam" id="PF26343"/>
    </source>
</evidence>
<keyword evidence="2" id="KW-0479">Metal-binding</keyword>
<keyword evidence="3" id="KW-0378">Hydrolase</keyword>
<keyword evidence="8" id="KW-1185">Reference proteome</keyword>
<comment type="caution">
    <text evidence="7">The sequence shown here is derived from an EMBL/GenBank/DDBJ whole genome shotgun (WGS) entry which is preliminary data.</text>
</comment>
<evidence type="ECO:0000256" key="4">
    <source>
        <dbReference type="ARBA" id="ARBA00022842"/>
    </source>
</evidence>
<dbReference type="InterPro" id="IPR058652">
    <property type="entry name" value="VapC50_C"/>
</dbReference>
<dbReference type="EMBL" id="BAABAL010000002">
    <property type="protein sequence ID" value="GAA3986065.1"/>
    <property type="molecule type" value="Genomic_DNA"/>
</dbReference>
<keyword evidence="4" id="KW-0460">Magnesium</keyword>
<proteinExistence type="predicted"/>
<feature type="domain" description="PIN" evidence="5">
    <location>
        <begin position="5"/>
        <end position="82"/>
    </location>
</feature>
<name>A0ABP7QQF3_9PSEU</name>